<feature type="coiled-coil region" evidence="1">
    <location>
        <begin position="107"/>
        <end position="216"/>
    </location>
</feature>
<dbReference type="SUPFAM" id="SSF74924">
    <property type="entry name" value="Cap-Gly domain"/>
    <property type="match status" value="1"/>
</dbReference>
<dbReference type="Pfam" id="PF01302">
    <property type="entry name" value="CAP_GLY"/>
    <property type="match status" value="1"/>
</dbReference>
<dbReference type="EMBL" id="CP142730">
    <property type="protein sequence ID" value="WUR03553.1"/>
    <property type="molecule type" value="Genomic_DNA"/>
</dbReference>
<organism evidence="3 4">
    <name type="scientific">Vairimorpha necatrix</name>
    <dbReference type="NCBI Taxonomy" id="6039"/>
    <lineage>
        <taxon>Eukaryota</taxon>
        <taxon>Fungi</taxon>
        <taxon>Fungi incertae sedis</taxon>
        <taxon>Microsporidia</taxon>
        <taxon>Nosematidae</taxon>
        <taxon>Vairimorpha</taxon>
    </lineage>
</organism>
<evidence type="ECO:0000313" key="3">
    <source>
        <dbReference type="EMBL" id="WUR03553.1"/>
    </source>
</evidence>
<keyword evidence="1" id="KW-0175">Coiled coil</keyword>
<dbReference type="InterPro" id="IPR000938">
    <property type="entry name" value="CAP-Gly_domain"/>
</dbReference>
<protein>
    <submittedName>
        <fullName evidence="3">Restin</fullName>
    </submittedName>
</protein>
<dbReference type="PROSITE" id="PS50245">
    <property type="entry name" value="CAP_GLY_2"/>
    <property type="match status" value="1"/>
</dbReference>
<dbReference type="AlphaFoldDB" id="A0AAX4JCI0"/>
<dbReference type="PANTHER" id="PTHR18916">
    <property type="entry name" value="DYNACTIN 1-RELATED MICROTUBULE-BINDING"/>
    <property type="match status" value="1"/>
</dbReference>
<dbReference type="KEGG" id="vnx:VNE69_05142"/>
<accession>A0AAX4JCI0</accession>
<name>A0AAX4JCI0_9MICR</name>
<dbReference type="Proteomes" id="UP001334084">
    <property type="component" value="Chromosome 5"/>
</dbReference>
<sequence>MEIGKKINLFKDCIATVKYIGNLEGEEGIWIGLELNQPIGKHDGVHKEKRYFTCEEKCGIFMKESKLRENVQVTNISQISNNKQDLDYEYENNVQKIIKDSVYKAKIKKMKTENKKTQEKLKQENENLKKSIKEKDLILEKYKNTTENLLDKLEYFEIEARNIIENIVKKINKLKKQYIEEEDYEELCENFKEIMKNAIEENTEDLEKNIEKFYKKIN</sequence>
<dbReference type="RefSeq" id="XP_065329698.1">
    <property type="nucleotide sequence ID" value="XM_065473626.1"/>
</dbReference>
<evidence type="ECO:0000256" key="1">
    <source>
        <dbReference type="SAM" id="Coils"/>
    </source>
</evidence>
<keyword evidence="4" id="KW-1185">Reference proteome</keyword>
<proteinExistence type="predicted"/>
<feature type="domain" description="CAP-Gly" evidence="2">
    <location>
        <begin position="21"/>
        <end position="63"/>
    </location>
</feature>
<gene>
    <name evidence="3" type="ORF">VNE69_05142</name>
</gene>
<dbReference type="InterPro" id="IPR036859">
    <property type="entry name" value="CAP-Gly_dom_sf"/>
</dbReference>
<dbReference type="Gene3D" id="2.30.30.190">
    <property type="entry name" value="CAP Gly-rich-like domain"/>
    <property type="match status" value="1"/>
</dbReference>
<reference evidence="3" key="1">
    <citation type="journal article" date="2024" name="BMC Genomics">
        <title>Functional annotation of a divergent genome using sequence and structure-based similarity.</title>
        <authorList>
            <person name="Svedberg D."/>
            <person name="Winiger R.R."/>
            <person name="Berg A."/>
            <person name="Sharma H."/>
            <person name="Tellgren-Roth C."/>
            <person name="Debrunner-Vossbrinck B.A."/>
            <person name="Vossbrinck C.R."/>
            <person name="Barandun J."/>
        </authorList>
    </citation>
    <scope>NUCLEOTIDE SEQUENCE</scope>
    <source>
        <strain evidence="3">Illinois isolate</strain>
    </source>
</reference>
<evidence type="ECO:0000259" key="2">
    <source>
        <dbReference type="PROSITE" id="PS50245"/>
    </source>
</evidence>
<dbReference type="GeneID" id="90541366"/>
<evidence type="ECO:0000313" key="4">
    <source>
        <dbReference type="Proteomes" id="UP001334084"/>
    </source>
</evidence>
<dbReference type="SMART" id="SM01052">
    <property type="entry name" value="CAP_GLY"/>
    <property type="match status" value="1"/>
</dbReference>